<dbReference type="SUPFAM" id="SSF53822">
    <property type="entry name" value="Periplasmic binding protein-like I"/>
    <property type="match status" value="1"/>
</dbReference>
<dbReference type="GO" id="GO:0003700">
    <property type="term" value="F:DNA-binding transcription factor activity"/>
    <property type="evidence" value="ECO:0007669"/>
    <property type="project" value="TreeGrafter"/>
</dbReference>
<dbReference type="AlphaFoldDB" id="A0A7S8F2Q1"/>
<dbReference type="SUPFAM" id="SSF47413">
    <property type="entry name" value="lambda repressor-like DNA-binding domains"/>
    <property type="match status" value="1"/>
</dbReference>
<gene>
    <name evidence="5" type="ORF">IRL76_09055</name>
</gene>
<dbReference type="CDD" id="cd01392">
    <property type="entry name" value="HTH_LacI"/>
    <property type="match status" value="1"/>
</dbReference>
<dbReference type="PROSITE" id="PS50932">
    <property type="entry name" value="HTH_LACI_2"/>
    <property type="match status" value="1"/>
</dbReference>
<proteinExistence type="predicted"/>
<keyword evidence="3" id="KW-0804">Transcription</keyword>
<keyword evidence="1" id="KW-0805">Transcription regulation</keyword>
<dbReference type="Pfam" id="PF13377">
    <property type="entry name" value="Peripla_BP_3"/>
    <property type="match status" value="1"/>
</dbReference>
<sequence>MGRKPTGRPTSFDIAYAAGVSQPTVSRALRGDRSVSKSTREKIQQIARDLKYTVDKNASSLRSQRSNTIALLFFEDPTPDASMINPFFLAMLGSITRACADRGLDLLISFQRMEDDWHVRYQDSHRADGLILLGYGDYTVYRERLDQLKAQGTHYARWGSVSSDTSGVTVGTDNVEAGRLAGRHLIENGRTRIAFLGDADEHYPEFAGRYAGLCDALKSAGIEHDPALQFDALTTEEAGHAAAKKLIASGAAFDAIFAASDLIAIGAMRALAEAGRRVPQDVAVVGFDDIPSASLTTPPLTTVMQDIRGAGEALVETLLAQLEGGELPLRKLPGRLIVRGSSAAV</sequence>
<keyword evidence="6" id="KW-1185">Reference proteome</keyword>
<keyword evidence="2 5" id="KW-0238">DNA-binding</keyword>
<dbReference type="InterPro" id="IPR010982">
    <property type="entry name" value="Lambda_DNA-bd_dom_sf"/>
</dbReference>
<dbReference type="CDD" id="cd06295">
    <property type="entry name" value="PBP1_CelR"/>
    <property type="match status" value="1"/>
</dbReference>
<dbReference type="GO" id="GO:0000976">
    <property type="term" value="F:transcription cis-regulatory region binding"/>
    <property type="evidence" value="ECO:0007669"/>
    <property type="project" value="TreeGrafter"/>
</dbReference>
<accession>A0A7S8F2Q1</accession>
<dbReference type="InterPro" id="IPR046335">
    <property type="entry name" value="LacI/GalR-like_sensor"/>
</dbReference>
<evidence type="ECO:0000313" key="5">
    <source>
        <dbReference type="EMBL" id="QPC98036.1"/>
    </source>
</evidence>
<dbReference type="KEGG" id="qso:IRL76_09055"/>
<dbReference type="PANTHER" id="PTHR30146">
    <property type="entry name" value="LACI-RELATED TRANSCRIPTIONAL REPRESSOR"/>
    <property type="match status" value="1"/>
</dbReference>
<dbReference type="RefSeq" id="WP_200981045.1">
    <property type="nucleotide sequence ID" value="NZ_CP064654.1"/>
</dbReference>
<dbReference type="Pfam" id="PF00356">
    <property type="entry name" value="LacI"/>
    <property type="match status" value="1"/>
</dbReference>
<dbReference type="Gene3D" id="3.40.50.2300">
    <property type="match status" value="2"/>
</dbReference>
<dbReference type="InterPro" id="IPR028082">
    <property type="entry name" value="Peripla_BP_I"/>
</dbReference>
<dbReference type="SMART" id="SM00354">
    <property type="entry name" value="HTH_LACI"/>
    <property type="match status" value="1"/>
</dbReference>
<evidence type="ECO:0000259" key="4">
    <source>
        <dbReference type="PROSITE" id="PS50932"/>
    </source>
</evidence>
<name>A0A7S8F2Q1_9SPHN</name>
<dbReference type="Gene3D" id="1.10.260.40">
    <property type="entry name" value="lambda repressor-like DNA-binding domains"/>
    <property type="match status" value="1"/>
</dbReference>
<feature type="domain" description="HTH lacI-type" evidence="4">
    <location>
        <begin position="9"/>
        <end position="63"/>
    </location>
</feature>
<dbReference type="PANTHER" id="PTHR30146:SF120">
    <property type="entry name" value="ALANINE RACEMASE"/>
    <property type="match status" value="1"/>
</dbReference>
<protein>
    <submittedName>
        <fullName evidence="5">LacI family DNA-binding transcriptional regulator</fullName>
    </submittedName>
</protein>
<evidence type="ECO:0000256" key="1">
    <source>
        <dbReference type="ARBA" id="ARBA00023015"/>
    </source>
</evidence>
<evidence type="ECO:0000256" key="3">
    <source>
        <dbReference type="ARBA" id="ARBA00023163"/>
    </source>
</evidence>
<dbReference type="EMBL" id="CP064654">
    <property type="protein sequence ID" value="QPC98036.1"/>
    <property type="molecule type" value="Genomic_DNA"/>
</dbReference>
<organism evidence="5 6">
    <name type="scientific">Qipengyuania soli</name>
    <dbReference type="NCBI Taxonomy" id="2782568"/>
    <lineage>
        <taxon>Bacteria</taxon>
        <taxon>Pseudomonadati</taxon>
        <taxon>Pseudomonadota</taxon>
        <taxon>Alphaproteobacteria</taxon>
        <taxon>Sphingomonadales</taxon>
        <taxon>Erythrobacteraceae</taxon>
        <taxon>Qipengyuania</taxon>
    </lineage>
</organism>
<evidence type="ECO:0000313" key="6">
    <source>
        <dbReference type="Proteomes" id="UP000594459"/>
    </source>
</evidence>
<dbReference type="Proteomes" id="UP000594459">
    <property type="component" value="Chromosome"/>
</dbReference>
<dbReference type="InterPro" id="IPR000843">
    <property type="entry name" value="HTH_LacI"/>
</dbReference>
<evidence type="ECO:0000256" key="2">
    <source>
        <dbReference type="ARBA" id="ARBA00023125"/>
    </source>
</evidence>
<reference evidence="5 6" key="1">
    <citation type="submission" date="2020-11" db="EMBL/GenBank/DDBJ databases">
        <title>The genome sequence of Erythrobacter sp. 6D36.</title>
        <authorList>
            <person name="Liu Y."/>
        </authorList>
    </citation>
    <scope>NUCLEOTIDE SEQUENCE [LARGE SCALE GENOMIC DNA]</scope>
    <source>
        <strain evidence="5 6">6D36</strain>
    </source>
</reference>